<proteinExistence type="predicted"/>
<dbReference type="AlphaFoldDB" id="A0A915HRP2"/>
<protein>
    <submittedName>
        <fullName evidence="3">Uncharacterized protein</fullName>
    </submittedName>
</protein>
<dbReference type="Proteomes" id="UP000887565">
    <property type="component" value="Unplaced"/>
</dbReference>
<feature type="region of interest" description="Disordered" evidence="1">
    <location>
        <begin position="1"/>
        <end position="24"/>
    </location>
</feature>
<keyword evidence="2" id="KW-1185">Reference proteome</keyword>
<evidence type="ECO:0000256" key="1">
    <source>
        <dbReference type="SAM" id="MobiDB-lite"/>
    </source>
</evidence>
<reference evidence="3" key="1">
    <citation type="submission" date="2022-11" db="UniProtKB">
        <authorList>
            <consortium name="WormBaseParasite"/>
        </authorList>
    </citation>
    <scope>IDENTIFICATION</scope>
</reference>
<evidence type="ECO:0000313" key="2">
    <source>
        <dbReference type="Proteomes" id="UP000887565"/>
    </source>
</evidence>
<dbReference type="WBParaSite" id="nRc.2.0.1.t04404-RA">
    <property type="protein sequence ID" value="nRc.2.0.1.t04404-RA"/>
    <property type="gene ID" value="nRc.2.0.1.g04404"/>
</dbReference>
<evidence type="ECO:0000313" key="3">
    <source>
        <dbReference type="WBParaSite" id="nRc.2.0.1.t04404-RA"/>
    </source>
</evidence>
<accession>A0A915HRP2</accession>
<name>A0A915HRP2_ROMCU</name>
<organism evidence="2 3">
    <name type="scientific">Romanomermis culicivorax</name>
    <name type="common">Nematode worm</name>
    <dbReference type="NCBI Taxonomy" id="13658"/>
    <lineage>
        <taxon>Eukaryota</taxon>
        <taxon>Metazoa</taxon>
        <taxon>Ecdysozoa</taxon>
        <taxon>Nematoda</taxon>
        <taxon>Enoplea</taxon>
        <taxon>Dorylaimia</taxon>
        <taxon>Mermithida</taxon>
        <taxon>Mermithoidea</taxon>
        <taxon>Mermithidae</taxon>
        <taxon>Romanomermis</taxon>
    </lineage>
</organism>
<sequence>MSRNTEDLASGTTLPRTPPGIRHDNYHHDPLDKLWFEMSQKDDEIRRLSVKIDKMADLMIGVQELLEKFNLDQREKDIGVTSEEYQMELLDQREKYETWHDLAEDVHKIDKRNTAAYKKRGTAESPIVINEVTMGEGQAEVAYVSRNKFGNAPQRQFQNKAM</sequence>